<evidence type="ECO:0000256" key="2">
    <source>
        <dbReference type="ARBA" id="ARBA00023239"/>
    </source>
</evidence>
<comment type="caution">
    <text evidence="5">The sequence shown here is derived from an EMBL/GenBank/DDBJ whole genome shotgun (WGS) entry which is preliminary data.</text>
</comment>
<gene>
    <name evidence="5" type="ORF">Q8F55_003230</name>
</gene>
<feature type="chain" id="PRO_5047090201" description="Alginate lyase domain-containing protein" evidence="3">
    <location>
        <begin position="21"/>
        <end position="480"/>
    </location>
</feature>
<evidence type="ECO:0000256" key="1">
    <source>
        <dbReference type="ARBA" id="ARBA00022729"/>
    </source>
</evidence>
<feature type="domain" description="Alginate lyase" evidence="4">
    <location>
        <begin position="71"/>
        <end position="358"/>
    </location>
</feature>
<dbReference type="InterPro" id="IPR008929">
    <property type="entry name" value="Chondroitin_lyas"/>
</dbReference>
<dbReference type="Gene3D" id="1.50.10.100">
    <property type="entry name" value="Chondroitin AC/alginate lyase"/>
    <property type="match status" value="1"/>
</dbReference>
<dbReference type="EMBL" id="JBBXJM010000002">
    <property type="protein sequence ID" value="KAL1412219.1"/>
    <property type="molecule type" value="Genomic_DNA"/>
</dbReference>
<feature type="signal peptide" evidence="3">
    <location>
        <begin position="1"/>
        <end position="20"/>
    </location>
</feature>
<evidence type="ECO:0000313" key="6">
    <source>
        <dbReference type="Proteomes" id="UP001565368"/>
    </source>
</evidence>
<accession>A0ABR3QBX6</accession>
<organism evidence="5 6">
    <name type="scientific">Vanrija albida</name>
    <dbReference type="NCBI Taxonomy" id="181172"/>
    <lineage>
        <taxon>Eukaryota</taxon>
        <taxon>Fungi</taxon>
        <taxon>Dikarya</taxon>
        <taxon>Basidiomycota</taxon>
        <taxon>Agaricomycotina</taxon>
        <taxon>Tremellomycetes</taxon>
        <taxon>Trichosporonales</taxon>
        <taxon>Trichosporonaceae</taxon>
        <taxon>Vanrija</taxon>
    </lineage>
</organism>
<name>A0ABR3QBX6_9TREE</name>
<dbReference type="SUPFAM" id="SSF48230">
    <property type="entry name" value="Chondroitin AC/alginate lyase"/>
    <property type="match status" value="1"/>
</dbReference>
<evidence type="ECO:0000259" key="4">
    <source>
        <dbReference type="Pfam" id="PF05426"/>
    </source>
</evidence>
<reference evidence="5 6" key="1">
    <citation type="submission" date="2023-08" db="EMBL/GenBank/DDBJ databases">
        <title>Annotated Genome Sequence of Vanrija albida AlHP1.</title>
        <authorList>
            <person name="Herzog R."/>
        </authorList>
    </citation>
    <scope>NUCLEOTIDE SEQUENCE [LARGE SCALE GENOMIC DNA]</scope>
    <source>
        <strain evidence="5 6">AlHP1</strain>
    </source>
</reference>
<evidence type="ECO:0000313" key="5">
    <source>
        <dbReference type="EMBL" id="KAL1412219.1"/>
    </source>
</evidence>
<keyword evidence="6" id="KW-1185">Reference proteome</keyword>
<dbReference type="InterPro" id="IPR008397">
    <property type="entry name" value="Alginate_lyase_dom"/>
</dbReference>
<dbReference type="RefSeq" id="XP_069212163.1">
    <property type="nucleotide sequence ID" value="XM_069351777.1"/>
</dbReference>
<keyword evidence="1 3" id="KW-0732">Signal</keyword>
<dbReference type="Proteomes" id="UP001565368">
    <property type="component" value="Unassembled WGS sequence"/>
</dbReference>
<dbReference type="GeneID" id="95984273"/>
<dbReference type="Pfam" id="PF05426">
    <property type="entry name" value="Alginate_lyase"/>
    <property type="match status" value="1"/>
</dbReference>
<keyword evidence="2" id="KW-0456">Lyase</keyword>
<protein>
    <recommendedName>
        <fullName evidence="4">Alginate lyase domain-containing protein</fullName>
    </recommendedName>
</protein>
<proteinExistence type="predicted"/>
<sequence length="480" mass="51876">MLAAHLVAAAALALAPAALGVTNYANDFVEPERILKAGFDKSTILAQQTIVQWANNLNSKAVKSANGSWSVVNKNYLAPTGDKHDYMSWRPYFWPNCANAGNTTELSYDEMVKVCDFVNDDGHLNPNARLINNIGDFDDLANAVWFNALTWGISRSATYSNRAIRYLDTWFLDPDTKMNPNLNYAQMTGGKNGQVGSHTGILDFKPMAKIASAVILLREGNAEGWNSTFDGQLQDWVKEYVSWITTEKIALEEKDAPNNHGSFYYTQLAALHLIAGDKNAAVETAREYFEGKFKTQILENGDQPLESARTRPYHYLAYNLAAIVTTGRIAEYAGVSFWNSTAASGASIEKAAEFAMAYPPGVDKADELFPIIGAIASIYGDPEGKYANWLDQQSQGKYVADASFLWNQPLSDNGHAKGSYITFAGPGGTNTLSAGASPTGGTAKKGANPSASLAAMTSAGVKVGFSWILFVGASLSAFLL</sequence>
<evidence type="ECO:0000256" key="3">
    <source>
        <dbReference type="SAM" id="SignalP"/>
    </source>
</evidence>